<reference evidence="14 15" key="1">
    <citation type="submission" date="2014-11" db="EMBL/GenBank/DDBJ databases">
        <title>Pan-genome of Gallibacterium spp.</title>
        <authorList>
            <person name="Kudirkiene E."/>
            <person name="Bojesen A.M."/>
        </authorList>
    </citation>
    <scope>NUCLEOTIDE SEQUENCE [LARGE SCALE GENOMIC DNA]</scope>
    <source>
        <strain evidence="14 15">F298</strain>
    </source>
</reference>
<evidence type="ECO:0000256" key="9">
    <source>
        <dbReference type="PIRNR" id="PIRNR000156"/>
    </source>
</evidence>
<dbReference type="InterPro" id="IPR035807">
    <property type="entry name" value="PDC_E1_N"/>
</dbReference>
<comment type="cofactor">
    <cofactor evidence="10">
        <name>Mg(2+)</name>
        <dbReference type="ChEBI" id="CHEBI:18420"/>
    </cofactor>
</comment>
<organism evidence="14 15">
    <name type="scientific">Gallibacterium genomosp. 3</name>
    <dbReference type="NCBI Taxonomy" id="505345"/>
    <lineage>
        <taxon>Bacteria</taxon>
        <taxon>Pseudomonadati</taxon>
        <taxon>Pseudomonadota</taxon>
        <taxon>Gammaproteobacteria</taxon>
        <taxon>Pasteurellales</taxon>
        <taxon>Pasteurellaceae</taxon>
        <taxon>Gallibacterium</taxon>
    </lineage>
</organism>
<dbReference type="EC" id="1.2.4.1" evidence="3 9"/>
<evidence type="ECO:0000313" key="14">
    <source>
        <dbReference type="EMBL" id="OBX06358.1"/>
    </source>
</evidence>
<comment type="catalytic activity">
    <reaction evidence="8 9">
        <text>N(6)-[(R)-lipoyl]-L-lysyl-[protein] + pyruvate + H(+) = N(6)-[(R)-S(8)-acetyldihydrolipoyl]-L-lysyl-[protein] + CO2</text>
        <dbReference type="Rhea" id="RHEA:19189"/>
        <dbReference type="Rhea" id="RHEA-COMP:10474"/>
        <dbReference type="Rhea" id="RHEA-COMP:10478"/>
        <dbReference type="ChEBI" id="CHEBI:15361"/>
        <dbReference type="ChEBI" id="CHEBI:15378"/>
        <dbReference type="ChEBI" id="CHEBI:16526"/>
        <dbReference type="ChEBI" id="CHEBI:83099"/>
        <dbReference type="ChEBI" id="CHEBI:83111"/>
        <dbReference type="EC" id="1.2.4.1"/>
    </reaction>
</comment>
<evidence type="ECO:0000256" key="7">
    <source>
        <dbReference type="ARBA" id="ARBA00023317"/>
    </source>
</evidence>
<feature type="binding site" evidence="10">
    <location>
        <position position="230"/>
    </location>
    <ligand>
        <name>Mg(2+)</name>
        <dbReference type="ChEBI" id="CHEBI:18420"/>
    </ligand>
</feature>
<evidence type="ECO:0000259" key="11">
    <source>
        <dbReference type="Pfam" id="PF00456"/>
    </source>
</evidence>
<dbReference type="EMBL" id="JTJS01000104">
    <property type="protein sequence ID" value="OBX06358.1"/>
    <property type="molecule type" value="Genomic_DNA"/>
</dbReference>
<comment type="cofactor">
    <cofactor evidence="1 9">
        <name>thiamine diphosphate</name>
        <dbReference type="ChEBI" id="CHEBI:58937"/>
    </cofactor>
</comment>
<dbReference type="Pfam" id="PF22613">
    <property type="entry name" value="Transketolase_C_1"/>
    <property type="match status" value="1"/>
</dbReference>
<dbReference type="Gene3D" id="3.40.50.970">
    <property type="match status" value="2"/>
</dbReference>
<feature type="domain" description="Transketolase N-terminal" evidence="11">
    <location>
        <begin position="105"/>
        <end position="293"/>
    </location>
</feature>
<dbReference type="GO" id="GO:0004739">
    <property type="term" value="F:pyruvate dehydrogenase (acetyl-transferring) activity"/>
    <property type="evidence" value="ECO:0007669"/>
    <property type="project" value="UniProtKB-EC"/>
</dbReference>
<dbReference type="PANTHER" id="PTHR43825">
    <property type="entry name" value="PYRUVATE DEHYDROGENASE E1 COMPONENT"/>
    <property type="match status" value="1"/>
</dbReference>
<keyword evidence="10" id="KW-0460">Magnesium</keyword>
<evidence type="ECO:0000313" key="15">
    <source>
        <dbReference type="Proteomes" id="UP000243168"/>
    </source>
</evidence>
<keyword evidence="10" id="KW-0479">Metal-binding</keyword>
<dbReference type="GO" id="GO:0000287">
    <property type="term" value="F:magnesium ion binding"/>
    <property type="evidence" value="ECO:0007669"/>
    <property type="project" value="UniProtKB-ARBA"/>
</dbReference>
<dbReference type="CDD" id="cd02017">
    <property type="entry name" value="TPP_E1_EcPDC_like"/>
    <property type="match status" value="1"/>
</dbReference>
<dbReference type="NCBIfam" id="TIGR00759">
    <property type="entry name" value="aceE"/>
    <property type="match status" value="1"/>
</dbReference>
<comment type="function">
    <text evidence="2 9">Component of the pyruvate dehydrogenase (PDH) complex, that catalyzes the overall conversion of pyruvate to acetyl-CoA and CO(2).</text>
</comment>
<evidence type="ECO:0000256" key="2">
    <source>
        <dbReference type="ARBA" id="ARBA00003157"/>
    </source>
</evidence>
<dbReference type="RefSeq" id="WP_065235049.1">
    <property type="nucleotide sequence ID" value="NZ_JTJS01000104.1"/>
</dbReference>
<feature type="binding site" evidence="10">
    <location>
        <position position="260"/>
    </location>
    <ligand>
        <name>Mg(2+)</name>
        <dbReference type="ChEBI" id="CHEBI:18420"/>
    </ligand>
</feature>
<evidence type="ECO:0000256" key="1">
    <source>
        <dbReference type="ARBA" id="ARBA00001964"/>
    </source>
</evidence>
<proteinExistence type="predicted"/>
<dbReference type="InterPro" id="IPR051157">
    <property type="entry name" value="PDH/Transketolase"/>
</dbReference>
<protein>
    <recommendedName>
        <fullName evidence="4 9">Pyruvate dehydrogenase E1 component</fullName>
        <ecNumber evidence="3 9">1.2.4.1</ecNumber>
    </recommendedName>
</protein>
<dbReference type="SUPFAM" id="SSF52922">
    <property type="entry name" value="TK C-terminal domain-like"/>
    <property type="match status" value="1"/>
</dbReference>
<dbReference type="InterPro" id="IPR029061">
    <property type="entry name" value="THDP-binding"/>
</dbReference>
<gene>
    <name evidence="14" type="primary">aceE</name>
    <name evidence="14" type="ORF">QV07_08550</name>
</gene>
<feature type="binding site" evidence="10">
    <location>
        <position position="262"/>
    </location>
    <ligand>
        <name>Mg(2+)</name>
        <dbReference type="ChEBI" id="CHEBI:18420"/>
    </ligand>
</feature>
<feature type="domain" description="Pyruvate dehydrogenase E1 component middle" evidence="12">
    <location>
        <begin position="482"/>
        <end position="699"/>
    </location>
</feature>
<dbReference type="InterPro" id="IPR055152">
    <property type="entry name" value="Transketolase-like_C_2"/>
</dbReference>
<evidence type="ECO:0000256" key="6">
    <source>
        <dbReference type="ARBA" id="ARBA00023052"/>
    </source>
</evidence>
<evidence type="ECO:0000259" key="12">
    <source>
        <dbReference type="Pfam" id="PF17831"/>
    </source>
</evidence>
<dbReference type="PIRSF" id="PIRSF000156">
    <property type="entry name" value="Pyruvate_dh_E1"/>
    <property type="match status" value="1"/>
</dbReference>
<dbReference type="InterPro" id="IPR005474">
    <property type="entry name" value="Transketolase_N"/>
</dbReference>
<name>A0A1A7PUV8_9PAST</name>
<evidence type="ECO:0000256" key="4">
    <source>
        <dbReference type="ARBA" id="ARBA00017172"/>
    </source>
</evidence>
<dbReference type="InterPro" id="IPR009014">
    <property type="entry name" value="Transketo_C/PFOR_II"/>
</dbReference>
<keyword evidence="7 9" id="KW-0670">Pyruvate</keyword>
<evidence type="ECO:0000256" key="3">
    <source>
        <dbReference type="ARBA" id="ARBA00012281"/>
    </source>
</evidence>
<dbReference type="FunFam" id="3.40.50.970:FF:000011">
    <property type="entry name" value="Pyruvate dehydrogenase E1 component"/>
    <property type="match status" value="1"/>
</dbReference>
<sequence length="887" mass="99522">MSDMVKNDVDPIETNDWLLAIDSVIREEGVERAQYIIEQLVQRARANNVSLPTGMTTDYINTIPVSEEPNYPGNLDLERRIRGAVRWNAIMSVLRASKKDLELGGHMASFQSSATLYEVCFNHFFKARNEKNGGDLVFFQGHIAPGIYARAFVEGRLTEEQMDNFRQEAHGKGLSSYPHPRLLPEFWQFPTVSMGLGPLNAIYQARFLKYLNNRGLKDTSDQTVYAFLGDGEMDEVESRGALAFAAREKLDNLVFIINCNLQRLDGPVTGNGKIIQELESNFNGAGWEVIKVIWGRRWDRLLQKDTSGKLLQLMMEVVDGDYQTMKSKDGAYVREHFFGRYPETADLVKDMTDDEIWALNRGGHDPIKIFAALNKVKQVKGKPVVLLVKTIKGYGMGDAAEGKNIAHQVKKMDMSGVKHVRDRFNIPVSDADLEKLPYIQFAEGSEEYKYIHERRQALHGYVPSRLPRFTQQFDVPAIEEFSQLFEAQSRPISTTMAFVRTLNVLLKDKSIGKHIVPIIADEARTFGMEGLFRQIGIYNPHGQNYMPQDREQVAYYREAIDGQVLQEGINEQGATASWIAAATSYSTNDLPMIPFFVYYSMFGFQRVGDLMWLAGDQRARGFMIGGTSGRTTLNGEGLQHEDGHSHIQALTIPSCVSYDPAFAFEVPVIIQDGVRRMYGPDQEDVYYYITTLNETYDQPAMPKGAEEGIRKGIYKFETVTGQGKGKVQLLGSGAILRHVREAAQLLANDFGVSSDVYSVTSFTELAREGNEIERYNTLHPEAEAKVPYITKVMNDAPAVAATDYMRLFADQVRAYVPASSYLVLGTDGFGRSDSRENLRSHFEVDAKHVAVAALSQLVKAGTLDKKVLVEAISKYGIDADKAYSLHA</sequence>
<dbReference type="Proteomes" id="UP000243168">
    <property type="component" value="Unassembled WGS sequence"/>
</dbReference>
<evidence type="ECO:0000256" key="8">
    <source>
        <dbReference type="ARBA" id="ARBA00051231"/>
    </source>
</evidence>
<comment type="caution">
    <text evidence="14">The sequence shown here is derived from an EMBL/GenBank/DDBJ whole genome shotgun (WGS) entry which is preliminary data.</text>
</comment>
<evidence type="ECO:0000256" key="5">
    <source>
        <dbReference type="ARBA" id="ARBA00023002"/>
    </source>
</evidence>
<dbReference type="SUPFAM" id="SSF52518">
    <property type="entry name" value="Thiamin diphosphate-binding fold (THDP-binding)"/>
    <property type="match status" value="2"/>
</dbReference>
<dbReference type="Pfam" id="PF17831">
    <property type="entry name" value="PDH_E1_M"/>
    <property type="match status" value="1"/>
</dbReference>
<dbReference type="InterPro" id="IPR041621">
    <property type="entry name" value="PDH_E1_M"/>
</dbReference>
<accession>A0A1A7PUV8</accession>
<dbReference type="InterPro" id="IPR004660">
    <property type="entry name" value="PDH_E1"/>
</dbReference>
<dbReference type="PATRIC" id="fig|505345.8.peg.1733"/>
<feature type="domain" description="Transketolase-like C-terminal" evidence="13">
    <location>
        <begin position="712"/>
        <end position="845"/>
    </location>
</feature>
<evidence type="ECO:0000256" key="10">
    <source>
        <dbReference type="PIRSR" id="PIRSR000156-1"/>
    </source>
</evidence>
<evidence type="ECO:0000259" key="13">
    <source>
        <dbReference type="Pfam" id="PF22613"/>
    </source>
</evidence>
<dbReference type="FunFam" id="3.40.50.970:FF:000009">
    <property type="entry name" value="Pyruvate dehydrogenase E1 component"/>
    <property type="match status" value="1"/>
</dbReference>
<dbReference type="Gene3D" id="3.40.50.920">
    <property type="match status" value="1"/>
</dbReference>
<dbReference type="AlphaFoldDB" id="A0A1A7PUV8"/>
<dbReference type="Pfam" id="PF00456">
    <property type="entry name" value="Transketolase_N"/>
    <property type="match status" value="1"/>
</dbReference>
<keyword evidence="5 9" id="KW-0560">Oxidoreductase</keyword>
<keyword evidence="6 9" id="KW-0786">Thiamine pyrophosphate</keyword>
<dbReference type="PANTHER" id="PTHR43825:SF3">
    <property type="entry name" value="PYRUVATE DEHYDROGENASE E1 COMPONENT"/>
    <property type="match status" value="1"/>
</dbReference>